<evidence type="ECO:0000259" key="3">
    <source>
        <dbReference type="SMART" id="SM00824"/>
    </source>
</evidence>
<comment type="similarity">
    <text evidence="1">Belongs to the thioesterase family.</text>
</comment>
<dbReference type="SMART" id="SM00824">
    <property type="entry name" value="PKS_TE"/>
    <property type="match status" value="1"/>
</dbReference>
<comment type="caution">
    <text evidence="4">The sequence shown here is derived from an EMBL/GenBank/DDBJ whole genome shotgun (WGS) entry which is preliminary data.</text>
</comment>
<dbReference type="EMBL" id="JACHJG010000005">
    <property type="protein sequence ID" value="MBB4886815.1"/>
    <property type="molecule type" value="Genomic_DNA"/>
</dbReference>
<dbReference type="AlphaFoldDB" id="A0A7W7LAT6"/>
<dbReference type="InterPro" id="IPR001031">
    <property type="entry name" value="Thioesterase"/>
</dbReference>
<dbReference type="PANTHER" id="PTHR11487">
    <property type="entry name" value="THIOESTERASE"/>
    <property type="match status" value="1"/>
</dbReference>
<dbReference type="GO" id="GO:0016787">
    <property type="term" value="F:hydrolase activity"/>
    <property type="evidence" value="ECO:0007669"/>
    <property type="project" value="UniProtKB-KW"/>
</dbReference>
<accession>A0A7W7LAT6</accession>
<evidence type="ECO:0000256" key="1">
    <source>
        <dbReference type="ARBA" id="ARBA00007169"/>
    </source>
</evidence>
<dbReference type="GO" id="GO:0008610">
    <property type="term" value="P:lipid biosynthetic process"/>
    <property type="evidence" value="ECO:0007669"/>
    <property type="project" value="TreeGrafter"/>
</dbReference>
<dbReference type="Pfam" id="PF00975">
    <property type="entry name" value="Thioesterase"/>
    <property type="match status" value="1"/>
</dbReference>
<organism evidence="4 5">
    <name type="scientific">Streptomyces netropsis</name>
    <name type="common">Streptoverticillium netropsis</name>
    <dbReference type="NCBI Taxonomy" id="55404"/>
    <lineage>
        <taxon>Bacteria</taxon>
        <taxon>Bacillati</taxon>
        <taxon>Actinomycetota</taxon>
        <taxon>Actinomycetes</taxon>
        <taxon>Kitasatosporales</taxon>
        <taxon>Streptomycetaceae</taxon>
        <taxon>Streptomyces</taxon>
    </lineage>
</organism>
<dbReference type="InterPro" id="IPR020802">
    <property type="entry name" value="TesA-like"/>
</dbReference>
<dbReference type="Gene3D" id="3.40.50.1820">
    <property type="entry name" value="alpha/beta hydrolase"/>
    <property type="match status" value="1"/>
</dbReference>
<dbReference type="SUPFAM" id="SSF53474">
    <property type="entry name" value="alpha/beta-Hydrolases"/>
    <property type="match status" value="1"/>
</dbReference>
<evidence type="ECO:0000313" key="4">
    <source>
        <dbReference type="EMBL" id="MBB4886815.1"/>
    </source>
</evidence>
<protein>
    <submittedName>
        <fullName evidence="4">Surfactin synthase thioesterase subunit</fullName>
    </submittedName>
</protein>
<sequence length="261" mass="27791">MTIRNEDDELWIRRFRPSPDSAVSLVCLPHAGGSASTYAGFSEALSPAVEVLAVQYPGRQDRRWEAPGRTVAELADAVTDALAPRPGRPVALFGHSMGGAIAFEVARRLEERGRAPVALFVSGRRAPSRHRERLGAEAPTDEEVVAELRRLGGTDAAVLADAALLRILLPVVRADYRVAGSYRGEPGAAVGCPLTALVGDRDPETTIEEAGAWEAHTTGGFELRIHPGGHFFLEPNRSEVIDVISDVLLPNGAARPAPTAG</sequence>
<name>A0A7W7LAT6_STRNE</name>
<evidence type="ECO:0000313" key="5">
    <source>
        <dbReference type="Proteomes" id="UP000556436"/>
    </source>
</evidence>
<evidence type="ECO:0000256" key="2">
    <source>
        <dbReference type="ARBA" id="ARBA00022801"/>
    </source>
</evidence>
<dbReference type="RefSeq" id="WP_184733895.1">
    <property type="nucleotide sequence ID" value="NZ_BMRW01000005.1"/>
</dbReference>
<dbReference type="Proteomes" id="UP000556436">
    <property type="component" value="Unassembled WGS sequence"/>
</dbReference>
<keyword evidence="5" id="KW-1185">Reference proteome</keyword>
<reference evidence="4 5" key="1">
    <citation type="submission" date="2020-08" db="EMBL/GenBank/DDBJ databases">
        <title>Genomic Encyclopedia of Type Strains, Phase III (KMG-III): the genomes of soil and plant-associated and newly described type strains.</title>
        <authorList>
            <person name="Whitman W."/>
        </authorList>
    </citation>
    <scope>NUCLEOTIDE SEQUENCE [LARGE SCALE GENOMIC DNA]</scope>
    <source>
        <strain evidence="4 5">CECT 3265</strain>
    </source>
</reference>
<dbReference type="PANTHER" id="PTHR11487:SF0">
    <property type="entry name" value="S-ACYL FATTY ACID SYNTHASE THIOESTERASE, MEDIUM CHAIN"/>
    <property type="match status" value="1"/>
</dbReference>
<proteinExistence type="inferred from homology"/>
<dbReference type="InterPro" id="IPR029058">
    <property type="entry name" value="AB_hydrolase_fold"/>
</dbReference>
<gene>
    <name evidence="4" type="ORF">FHS38_002860</name>
</gene>
<feature type="domain" description="Thioesterase TesA-like" evidence="3">
    <location>
        <begin position="26"/>
        <end position="248"/>
    </location>
</feature>
<keyword evidence="2" id="KW-0378">Hydrolase</keyword>
<dbReference type="InterPro" id="IPR012223">
    <property type="entry name" value="TEII"/>
</dbReference>